<dbReference type="AlphaFoldDB" id="A0A0N0DZL5"/>
<keyword evidence="3" id="KW-1185">Reference proteome</keyword>
<comment type="caution">
    <text evidence="2">The sequence shown here is derived from an EMBL/GenBank/DDBJ whole genome shotgun (WGS) entry which is preliminary data.</text>
</comment>
<reference evidence="2 3" key="1">
    <citation type="submission" date="2015-07" db="EMBL/GenBank/DDBJ databases">
        <title>High-quality genome of monoxenous trypanosomatid Leptomonas pyrrhocoris.</title>
        <authorList>
            <person name="Flegontov P."/>
            <person name="Butenko A."/>
            <person name="Firsov S."/>
            <person name="Vlcek C."/>
            <person name="Logacheva M.D."/>
            <person name="Field M."/>
            <person name="Filatov D."/>
            <person name="Flegontova O."/>
            <person name="Gerasimov E."/>
            <person name="Jackson A.P."/>
            <person name="Kelly S."/>
            <person name="Opperdoes F."/>
            <person name="O'Reilly A."/>
            <person name="Votypka J."/>
            <person name="Yurchenko V."/>
            <person name="Lukes J."/>
        </authorList>
    </citation>
    <scope>NUCLEOTIDE SEQUENCE [LARGE SCALE GENOMIC DNA]</scope>
    <source>
        <strain evidence="2">H10</strain>
    </source>
</reference>
<organism evidence="2 3">
    <name type="scientific">Leptomonas pyrrhocoris</name>
    <name type="common">Firebug parasite</name>
    <dbReference type="NCBI Taxonomy" id="157538"/>
    <lineage>
        <taxon>Eukaryota</taxon>
        <taxon>Discoba</taxon>
        <taxon>Euglenozoa</taxon>
        <taxon>Kinetoplastea</taxon>
        <taxon>Metakinetoplastina</taxon>
        <taxon>Trypanosomatida</taxon>
        <taxon>Trypanosomatidae</taxon>
        <taxon>Leishmaniinae</taxon>
        <taxon>Leptomonas</taxon>
    </lineage>
</organism>
<dbReference type="RefSeq" id="XP_015663864.1">
    <property type="nucleotide sequence ID" value="XM_015798344.1"/>
</dbReference>
<feature type="transmembrane region" description="Helical" evidence="1">
    <location>
        <begin position="54"/>
        <end position="80"/>
    </location>
</feature>
<evidence type="ECO:0000256" key="1">
    <source>
        <dbReference type="SAM" id="Phobius"/>
    </source>
</evidence>
<feature type="transmembrane region" description="Helical" evidence="1">
    <location>
        <begin position="7"/>
        <end position="25"/>
    </location>
</feature>
<name>A0A0N0DZL5_LEPPY</name>
<dbReference type="VEuPathDB" id="TriTrypDB:LpyrH10_02_7060"/>
<gene>
    <name evidence="2" type="ORF">ABB37_01732</name>
</gene>
<keyword evidence="1" id="KW-0472">Membrane</keyword>
<evidence type="ECO:0000313" key="2">
    <source>
        <dbReference type="EMBL" id="KPA85425.1"/>
    </source>
</evidence>
<protein>
    <submittedName>
        <fullName evidence="2">Unspecified product</fullName>
    </submittedName>
</protein>
<evidence type="ECO:0000313" key="3">
    <source>
        <dbReference type="Proteomes" id="UP000037923"/>
    </source>
</evidence>
<proteinExistence type="predicted"/>
<keyword evidence="1" id="KW-0812">Transmembrane</keyword>
<dbReference type="Proteomes" id="UP000037923">
    <property type="component" value="Unassembled WGS sequence"/>
</dbReference>
<accession>A0A0N0DZL5</accession>
<feature type="transmembrane region" description="Helical" evidence="1">
    <location>
        <begin position="92"/>
        <end position="110"/>
    </location>
</feature>
<dbReference type="OMA" id="TRATLMC"/>
<dbReference type="EMBL" id="LGTL01000002">
    <property type="protein sequence ID" value="KPA85425.1"/>
    <property type="molecule type" value="Genomic_DNA"/>
</dbReference>
<feature type="transmembrane region" description="Helical" evidence="1">
    <location>
        <begin position="122"/>
        <end position="144"/>
    </location>
</feature>
<sequence length="145" mass="15108">MLWQDRAYLAVAGVSTVISIAHYLATAKSVKGTVPIHFDFCGVPNRSASAWAYVLYPLTTMLLGVAVAATTFVPSAAAALPPKSAEQFATRMTLLCSYLAMVGSQLYAPRIAEGSETKLPPVLLGLIYAGVGASLVGAIAAKYLA</sequence>
<dbReference type="GeneID" id="26902027"/>
<keyword evidence="1" id="KW-1133">Transmembrane helix</keyword>
<dbReference type="OrthoDB" id="264703at2759"/>